<proteinExistence type="predicted"/>
<accession>A0A2S2DJ93</accession>
<dbReference type="RefSeq" id="WP_109345782.1">
    <property type="nucleotide sequence ID" value="NZ_CP029343.1"/>
</dbReference>
<dbReference type="GO" id="GO:0031241">
    <property type="term" value="C:periplasmic side of cell outer membrane"/>
    <property type="evidence" value="ECO:0007669"/>
    <property type="project" value="TreeGrafter"/>
</dbReference>
<evidence type="ECO:0000256" key="1">
    <source>
        <dbReference type="ARBA" id="ARBA00023136"/>
    </source>
</evidence>
<dbReference type="Pfam" id="PF04348">
    <property type="entry name" value="LppC"/>
    <property type="match status" value="1"/>
</dbReference>
<name>A0A2S2DJ93_9BURK</name>
<dbReference type="CDD" id="cd06339">
    <property type="entry name" value="PBP1_YraM_LppC_lipoprotein-like"/>
    <property type="match status" value="1"/>
</dbReference>
<dbReference type="PROSITE" id="PS51257">
    <property type="entry name" value="PROKAR_LIPOPROTEIN"/>
    <property type="match status" value="1"/>
</dbReference>
<feature type="compositionally biased region" description="Low complexity" evidence="2">
    <location>
        <begin position="74"/>
        <end position="89"/>
    </location>
</feature>
<dbReference type="InterPro" id="IPR007443">
    <property type="entry name" value="LpoA"/>
</dbReference>
<feature type="signal peptide" evidence="3">
    <location>
        <begin position="1"/>
        <end position="20"/>
    </location>
</feature>
<feature type="chain" id="PRO_5015533660" description="LppC family lipoprotein" evidence="3">
    <location>
        <begin position="21"/>
        <end position="450"/>
    </location>
</feature>
<dbReference type="Gene3D" id="3.40.50.2300">
    <property type="match status" value="2"/>
</dbReference>
<gene>
    <name evidence="4" type="ORF">DIR46_14040</name>
</gene>
<dbReference type="KEGG" id="mtim:DIR46_14040"/>
<dbReference type="Proteomes" id="UP000245820">
    <property type="component" value="Chromosome"/>
</dbReference>
<dbReference type="GO" id="GO:0009252">
    <property type="term" value="P:peptidoglycan biosynthetic process"/>
    <property type="evidence" value="ECO:0007669"/>
    <property type="project" value="TreeGrafter"/>
</dbReference>
<reference evidence="4 5" key="1">
    <citation type="submission" date="2018-05" db="EMBL/GenBank/DDBJ databases">
        <title>Complete genome sequence of Massilia oculi sp. nov. CCUG 43427T (=DSM 26321T), the type strain of M. oculi, and comparison with genome sequences of other Massilia strains.</title>
        <authorList>
            <person name="Zhu B."/>
        </authorList>
    </citation>
    <scope>NUCLEOTIDE SEQUENCE [LARGE SCALE GENOMIC DNA]</scope>
    <source>
        <strain evidence="4 5">CCUG 43427</strain>
    </source>
</reference>
<feature type="region of interest" description="Disordered" evidence="2">
    <location>
        <begin position="430"/>
        <end position="450"/>
    </location>
</feature>
<keyword evidence="5" id="KW-1185">Reference proteome</keyword>
<dbReference type="OrthoDB" id="9152130at2"/>
<dbReference type="GO" id="GO:0030234">
    <property type="term" value="F:enzyme regulator activity"/>
    <property type="evidence" value="ECO:0007669"/>
    <property type="project" value="TreeGrafter"/>
</dbReference>
<evidence type="ECO:0008006" key="6">
    <source>
        <dbReference type="Google" id="ProtNLM"/>
    </source>
</evidence>
<organism evidence="4 5">
    <name type="scientific">Massilia oculi</name>
    <dbReference type="NCBI Taxonomy" id="945844"/>
    <lineage>
        <taxon>Bacteria</taxon>
        <taxon>Pseudomonadati</taxon>
        <taxon>Pseudomonadota</taxon>
        <taxon>Betaproteobacteria</taxon>
        <taxon>Burkholderiales</taxon>
        <taxon>Oxalobacteraceae</taxon>
        <taxon>Telluria group</taxon>
        <taxon>Massilia</taxon>
    </lineage>
</organism>
<evidence type="ECO:0000256" key="3">
    <source>
        <dbReference type="SAM" id="SignalP"/>
    </source>
</evidence>
<dbReference type="PANTHER" id="PTHR38038:SF1">
    <property type="entry name" value="PENICILLIN-BINDING PROTEIN ACTIVATOR LPOA"/>
    <property type="match status" value="1"/>
</dbReference>
<keyword evidence="3" id="KW-0732">Signal</keyword>
<evidence type="ECO:0000313" key="5">
    <source>
        <dbReference type="Proteomes" id="UP000245820"/>
    </source>
</evidence>
<dbReference type="InterPro" id="IPR028082">
    <property type="entry name" value="Peripla_BP_I"/>
</dbReference>
<evidence type="ECO:0000313" key="4">
    <source>
        <dbReference type="EMBL" id="AWL05445.1"/>
    </source>
</evidence>
<feature type="region of interest" description="Disordered" evidence="2">
    <location>
        <begin position="51"/>
        <end position="89"/>
    </location>
</feature>
<dbReference type="SUPFAM" id="SSF53822">
    <property type="entry name" value="Periplasmic binding protein-like I"/>
    <property type="match status" value="1"/>
</dbReference>
<evidence type="ECO:0000256" key="2">
    <source>
        <dbReference type="SAM" id="MobiDB-lite"/>
    </source>
</evidence>
<dbReference type="AlphaFoldDB" id="A0A2S2DJ93"/>
<sequence>MLKKKNLPGLLAAAVFTLLAGCGSTPLPPDTGCGMPGGVCSAGAPVTNAPPPAPAYTPPPRDESGVQTNPVELPPSAGGSPRAAAPSSAPYSGPAMRVALLLPLDSQALAQPAEAVRAGFMAAHEQQREGITVNLVPTGDSAQAVLDAYRSAAEQNDIVVGPLARSAVASLATSGAVNKPTIALNHPQVNSPLPRQMLVIGLSLEDEARQVAEWAASEQPIGQALVLTGRAAWQQRLSGAFSQRWAELGRTHATVELPAEGGYVDGNALAELRARLSAEPPQLVYAALDANGLRQVRMAIGTSLPTYGTASVNPGLDTSGVPAELVGVRFLDLPWTVQPDHPAVAGYPRWSAGSQGLDPQRLYALGIDAFRIARELAQRPTGSFELDGVTGRLSVNMGQLSGQHSRAFRRVETGVVVRDNGPTEQILTDDAGGDSVPPPRRVFEPVATGL</sequence>
<protein>
    <recommendedName>
        <fullName evidence="6">LppC family lipoprotein</fullName>
    </recommendedName>
</protein>
<keyword evidence="1" id="KW-0472">Membrane</keyword>
<dbReference type="EMBL" id="CP029343">
    <property type="protein sequence ID" value="AWL05445.1"/>
    <property type="molecule type" value="Genomic_DNA"/>
</dbReference>
<dbReference type="PANTHER" id="PTHR38038">
    <property type="entry name" value="PENICILLIN-BINDING PROTEIN ACTIVATOR LPOA"/>
    <property type="match status" value="1"/>
</dbReference>